<name>A0A2U3QEI4_9BACT</name>
<gene>
    <name evidence="10" type="ORF">NBG4_110042</name>
</gene>
<dbReference type="EMBL" id="OUUY01000013">
    <property type="protein sequence ID" value="SPP99739.1"/>
    <property type="molecule type" value="Genomic_DNA"/>
</dbReference>
<evidence type="ECO:0000313" key="11">
    <source>
        <dbReference type="Proteomes" id="UP000245125"/>
    </source>
</evidence>
<keyword evidence="8" id="KW-0902">Two-component regulatory system</keyword>
<dbReference type="GO" id="GO:0005524">
    <property type="term" value="F:ATP binding"/>
    <property type="evidence" value="ECO:0007669"/>
    <property type="project" value="UniProtKB-KW"/>
</dbReference>
<keyword evidence="6" id="KW-0418">Kinase</keyword>
<keyword evidence="7" id="KW-0067">ATP-binding</keyword>
<dbReference type="GO" id="GO:0000160">
    <property type="term" value="P:phosphorelay signal transduction system"/>
    <property type="evidence" value="ECO:0007669"/>
    <property type="project" value="UniProtKB-KW"/>
</dbReference>
<dbReference type="Pfam" id="PF02518">
    <property type="entry name" value="HATPase_c"/>
    <property type="match status" value="1"/>
</dbReference>
<reference evidence="11" key="1">
    <citation type="submission" date="2018-03" db="EMBL/GenBank/DDBJ databases">
        <authorList>
            <person name="Zecchin S."/>
        </authorList>
    </citation>
    <scope>NUCLEOTIDE SEQUENCE [LARGE SCALE GENOMIC DNA]</scope>
</reference>
<dbReference type="PROSITE" id="PS50109">
    <property type="entry name" value="HIS_KIN"/>
    <property type="match status" value="1"/>
</dbReference>
<sequence>MHLLLPHISDTGPGIPAERLPLIFEPFHTTKEIGRGTGLGLSIRRKIIEEHGGFIKAENRKAGGLERAYTSLIKARRASPKYPTGNSWGAGGI</sequence>
<evidence type="ECO:0000256" key="8">
    <source>
        <dbReference type="ARBA" id="ARBA00023012"/>
    </source>
</evidence>
<dbReference type="PANTHER" id="PTHR43065:SF10">
    <property type="entry name" value="PEROXIDE STRESS-ACTIVATED HISTIDINE KINASE MAK3"/>
    <property type="match status" value="1"/>
</dbReference>
<evidence type="ECO:0000256" key="7">
    <source>
        <dbReference type="ARBA" id="ARBA00022840"/>
    </source>
</evidence>
<dbReference type="OrthoDB" id="45683at2"/>
<dbReference type="InterPro" id="IPR004358">
    <property type="entry name" value="Sig_transdc_His_kin-like_C"/>
</dbReference>
<dbReference type="InterPro" id="IPR005467">
    <property type="entry name" value="His_kinase_dom"/>
</dbReference>
<comment type="catalytic activity">
    <reaction evidence="1">
        <text>ATP + protein L-histidine = ADP + protein N-phospho-L-histidine.</text>
        <dbReference type="EC" id="2.7.13.3"/>
    </reaction>
</comment>
<evidence type="ECO:0000256" key="1">
    <source>
        <dbReference type="ARBA" id="ARBA00000085"/>
    </source>
</evidence>
<dbReference type="Gene3D" id="3.30.565.10">
    <property type="entry name" value="Histidine kinase-like ATPase, C-terminal domain"/>
    <property type="match status" value="1"/>
</dbReference>
<evidence type="ECO:0000259" key="9">
    <source>
        <dbReference type="PROSITE" id="PS50109"/>
    </source>
</evidence>
<proteinExistence type="predicted"/>
<keyword evidence="3" id="KW-0597">Phosphoprotein</keyword>
<evidence type="ECO:0000256" key="5">
    <source>
        <dbReference type="ARBA" id="ARBA00022741"/>
    </source>
</evidence>
<feature type="domain" description="Histidine kinase" evidence="9">
    <location>
        <begin position="1"/>
        <end position="64"/>
    </location>
</feature>
<organism evidence="10 11">
    <name type="scientific">Candidatus Sulfobium mesophilum</name>
    <dbReference type="NCBI Taxonomy" id="2016548"/>
    <lineage>
        <taxon>Bacteria</taxon>
        <taxon>Pseudomonadati</taxon>
        <taxon>Nitrospirota</taxon>
        <taxon>Nitrospiria</taxon>
        <taxon>Nitrospirales</taxon>
        <taxon>Nitrospiraceae</taxon>
        <taxon>Candidatus Sulfobium</taxon>
    </lineage>
</organism>
<dbReference type="SUPFAM" id="SSF55874">
    <property type="entry name" value="ATPase domain of HSP90 chaperone/DNA topoisomerase II/histidine kinase"/>
    <property type="match status" value="1"/>
</dbReference>
<dbReference type="InterPro" id="IPR003594">
    <property type="entry name" value="HATPase_dom"/>
</dbReference>
<keyword evidence="5" id="KW-0547">Nucleotide-binding</keyword>
<dbReference type="PANTHER" id="PTHR43065">
    <property type="entry name" value="SENSOR HISTIDINE KINASE"/>
    <property type="match status" value="1"/>
</dbReference>
<evidence type="ECO:0000256" key="6">
    <source>
        <dbReference type="ARBA" id="ARBA00022777"/>
    </source>
</evidence>
<dbReference type="AlphaFoldDB" id="A0A2U3QEI4"/>
<dbReference type="Proteomes" id="UP000245125">
    <property type="component" value="Unassembled WGS sequence"/>
</dbReference>
<dbReference type="EC" id="2.7.13.3" evidence="2"/>
<protein>
    <recommendedName>
        <fullName evidence="2">histidine kinase</fullName>
        <ecNumber evidence="2">2.7.13.3</ecNumber>
    </recommendedName>
</protein>
<dbReference type="InterPro" id="IPR036890">
    <property type="entry name" value="HATPase_C_sf"/>
</dbReference>
<dbReference type="GO" id="GO:0004673">
    <property type="term" value="F:protein histidine kinase activity"/>
    <property type="evidence" value="ECO:0007669"/>
    <property type="project" value="UniProtKB-EC"/>
</dbReference>
<keyword evidence="4" id="KW-0808">Transferase</keyword>
<evidence type="ECO:0000256" key="4">
    <source>
        <dbReference type="ARBA" id="ARBA00022679"/>
    </source>
</evidence>
<accession>A0A2U3QEI4</accession>
<keyword evidence="11" id="KW-1185">Reference proteome</keyword>
<evidence type="ECO:0000313" key="10">
    <source>
        <dbReference type="EMBL" id="SPP99739.1"/>
    </source>
</evidence>
<evidence type="ECO:0000256" key="2">
    <source>
        <dbReference type="ARBA" id="ARBA00012438"/>
    </source>
</evidence>
<dbReference type="PRINTS" id="PR00344">
    <property type="entry name" value="BCTRLSENSOR"/>
</dbReference>
<evidence type="ECO:0000256" key="3">
    <source>
        <dbReference type="ARBA" id="ARBA00022553"/>
    </source>
</evidence>